<gene>
    <name evidence="5" type="ORF">A2950_00265</name>
</gene>
<sequence length="411" mass="45873">MSPEMFMYPFLFITLYFESFLLVTFLSKPARESRLPTSRSTDTPRVAIIVPCWNEEATVAGTVESLLALEYPKERFSIILVNDGSADGTRAVFDRFASHSQITALHKENSGKFAAMNLGIEYAKDAELIGFLDADSLVAPDALCEIVAAFEPDTMAMTASMSIHKPRTLLQRMQYAEYLLAIIFRHVFASINSLYVTPGPFSFYRRSVFTALGGFKHAHLAEDMEMAMRMQRAEMRIGNAIRARVYTKGPSTTSKLIKQRVRWTTGFLRNVLFEYRDLVGSRKNAALGMFILPLGIIAIGAGIFVFVLALVQVLQRGFDAISLAQTVPLSYTLSMGEFTWFYLPVTMITLLGAMLVLSTLIWMVAGKHLSKTPGALALNAVVYLLLYGIITPFWLVRSISDVALKTSTTWR</sequence>
<dbReference type="InterPro" id="IPR029044">
    <property type="entry name" value="Nucleotide-diphossugar_trans"/>
</dbReference>
<dbReference type="STRING" id="1798516.A2950_00265"/>
<evidence type="ECO:0000256" key="3">
    <source>
        <dbReference type="ARBA" id="ARBA00022679"/>
    </source>
</evidence>
<reference evidence="5 6" key="1">
    <citation type="journal article" date="2016" name="Nat. Commun.">
        <title>Thousands of microbial genomes shed light on interconnected biogeochemical processes in an aquifer system.</title>
        <authorList>
            <person name="Anantharaman K."/>
            <person name="Brown C.T."/>
            <person name="Hug L.A."/>
            <person name="Sharon I."/>
            <person name="Castelle C.J."/>
            <person name="Probst A.J."/>
            <person name="Thomas B.C."/>
            <person name="Singh A."/>
            <person name="Wilkins M.J."/>
            <person name="Karaoz U."/>
            <person name="Brodie E.L."/>
            <person name="Williams K.H."/>
            <person name="Hubbard S.S."/>
            <person name="Banfield J.F."/>
        </authorList>
    </citation>
    <scope>NUCLEOTIDE SEQUENCE [LARGE SCALE GENOMIC DNA]</scope>
</reference>
<dbReference type="GO" id="GO:0016757">
    <property type="term" value="F:glycosyltransferase activity"/>
    <property type="evidence" value="ECO:0007669"/>
    <property type="project" value="UniProtKB-KW"/>
</dbReference>
<evidence type="ECO:0000256" key="4">
    <source>
        <dbReference type="SAM" id="Phobius"/>
    </source>
</evidence>
<evidence type="ECO:0000313" key="5">
    <source>
        <dbReference type="EMBL" id="OGG76600.1"/>
    </source>
</evidence>
<evidence type="ECO:0000256" key="1">
    <source>
        <dbReference type="ARBA" id="ARBA00006739"/>
    </source>
</evidence>
<comment type="similarity">
    <text evidence="1">Belongs to the glycosyltransferase 2 family.</text>
</comment>
<dbReference type="PANTHER" id="PTHR43630">
    <property type="entry name" value="POLY-BETA-1,6-N-ACETYL-D-GLUCOSAMINE SYNTHASE"/>
    <property type="match status" value="1"/>
</dbReference>
<protein>
    <recommendedName>
        <fullName evidence="7">Glycosyltransferase 2-like domain-containing protein</fullName>
    </recommendedName>
</protein>
<proteinExistence type="inferred from homology"/>
<evidence type="ECO:0000256" key="2">
    <source>
        <dbReference type="ARBA" id="ARBA00022676"/>
    </source>
</evidence>
<keyword evidence="4" id="KW-1133">Transmembrane helix</keyword>
<dbReference type="Proteomes" id="UP000176714">
    <property type="component" value="Unassembled WGS sequence"/>
</dbReference>
<dbReference type="Gene3D" id="3.90.550.10">
    <property type="entry name" value="Spore Coat Polysaccharide Biosynthesis Protein SpsA, Chain A"/>
    <property type="match status" value="1"/>
</dbReference>
<accession>A0A1F6ESL8</accession>
<feature type="transmembrane region" description="Helical" evidence="4">
    <location>
        <begin position="340"/>
        <end position="364"/>
    </location>
</feature>
<dbReference type="SUPFAM" id="SSF53448">
    <property type="entry name" value="Nucleotide-diphospho-sugar transferases"/>
    <property type="match status" value="1"/>
</dbReference>
<keyword evidence="3" id="KW-0808">Transferase</keyword>
<keyword evidence="4" id="KW-0812">Transmembrane</keyword>
<dbReference type="CDD" id="cd06423">
    <property type="entry name" value="CESA_like"/>
    <property type="match status" value="1"/>
</dbReference>
<feature type="transmembrane region" description="Helical" evidence="4">
    <location>
        <begin position="376"/>
        <end position="395"/>
    </location>
</feature>
<name>A0A1F6ESL8_9BACT</name>
<feature type="transmembrane region" description="Helical" evidence="4">
    <location>
        <begin position="6"/>
        <end position="26"/>
    </location>
</feature>
<dbReference type="PANTHER" id="PTHR43630:SF1">
    <property type="entry name" value="POLY-BETA-1,6-N-ACETYL-D-GLUCOSAMINE SYNTHASE"/>
    <property type="match status" value="1"/>
</dbReference>
<dbReference type="EMBL" id="MFMD01000005">
    <property type="protein sequence ID" value="OGG76600.1"/>
    <property type="molecule type" value="Genomic_DNA"/>
</dbReference>
<dbReference type="Pfam" id="PF13641">
    <property type="entry name" value="Glyco_tranf_2_3"/>
    <property type="match status" value="1"/>
</dbReference>
<dbReference type="AlphaFoldDB" id="A0A1F6ESL8"/>
<evidence type="ECO:0000313" key="6">
    <source>
        <dbReference type="Proteomes" id="UP000176714"/>
    </source>
</evidence>
<keyword evidence="2" id="KW-0328">Glycosyltransferase</keyword>
<comment type="caution">
    <text evidence="5">The sequence shown here is derived from an EMBL/GenBank/DDBJ whole genome shotgun (WGS) entry which is preliminary data.</text>
</comment>
<keyword evidence="4" id="KW-0472">Membrane</keyword>
<organism evidence="5 6">
    <name type="scientific">Candidatus Kaiserbacteria bacterium RIFCSPLOWO2_01_FULL_55_19</name>
    <dbReference type="NCBI Taxonomy" id="1798516"/>
    <lineage>
        <taxon>Bacteria</taxon>
        <taxon>Candidatus Kaiseribacteriota</taxon>
    </lineage>
</organism>
<feature type="transmembrane region" description="Helical" evidence="4">
    <location>
        <begin position="285"/>
        <end position="311"/>
    </location>
</feature>
<evidence type="ECO:0008006" key="7">
    <source>
        <dbReference type="Google" id="ProtNLM"/>
    </source>
</evidence>